<gene>
    <name evidence="3" type="ORF">Tci_031836</name>
</gene>
<protein>
    <submittedName>
        <fullName evidence="3">Uncharacterized mitochondrial protein AtMg00810-like</fullName>
    </submittedName>
</protein>
<evidence type="ECO:0000259" key="2">
    <source>
        <dbReference type="Pfam" id="PF07727"/>
    </source>
</evidence>
<sequence>MLPSSRVTTANRVSTAGWIKTEMARSTNKAVNTAHGVSAASSNTNAYNLPNVDSLSDAMAMLTMRAKRFLQKTGRNLGVQGTKTIGFDKTKVECYNCHKKGYFSRKCRDSKHQDNKNMEAMVEVTRLKMDQQILHLWLVLIQALQVLQTQTMRELHVPKPNLVFADEHVLSESVTSLLDIAESEVNTSETKHRNVSAPIIKDWVSDSKDEDEIKTVSKQIKPSFAKEKFVKSIEHVKYLRNSVKQEESNRQTKYPRKTSQSPRVLANYGLKTFNTARHPSSRAAVSVNNARPINTAYPRSTVNDAKPSSNVFHKSHLPVRRTFNQSTTPQNSGLKEIVNTAKVNNVTTAGTKAVVSDVQRNRENDVKSLACWIWRPTRNVIDHISKDSGSYMLKRFNCVDLQGKLKSTECLVLSLDFKLLDENQVLLNVLRQNNMYNFDLKNVAPSGGKTMLEIFLQRFLKITIHVLPVRKESSTKPPAEAVNIACYVQNRVLVTKPLNKTPYELLIGRSPNIDFMKPFGCLITILNTLDHLGKFEGKADEGFLVGYSEKAFDHEYILLLFMPSHSSLSLSTQSSDDKDADEVPGKGDEGVKETGIFDDVYDDREGGAEANTNNLELSAVVFRNKKDGRGIVLKNKARLVAQGYTQEECIDYDEVFAPVARIEAIRRGTIDKTLFIKKDIGDILLVHVYVDDIIFGFTKKFLCDEFKQMMHKRFQISSMRKLTFFLGLQVKQKDDGIFISQDKHVADILKKFDFTTVKTASTPIEPIKALITDAEAEDVDVHLYKLMIGSLIYLTTSRPNIIFIDYACARFQVTPKTSHLHVVKRIFRYLKGNLQQEVVNFMAKEKPTESDGFEQIVDFLNVNPIKYALTDVRLQALVDGKKIIVHEASIRRDLRLDDAEGTACLPNAAISKELARMGYEKLSQKLTFYKAFFSPQWKFLIHYSAMPYMMKNLEVGFKFLMYLRFVQVFINNQLGDMLHPKGIFVNPSLTKKVFANMKRAGTCFSGAITPLFETIMVQAPEERKHKSGRKQRKERDVSQDKTPTEEHIPTLYNDPLSSEQIKTNQAAKIEKLKKRVKKLGGKKKKRTHGLKRMYKVGLTARILSSNEEGLGDQEDV</sequence>
<dbReference type="InterPro" id="IPR013103">
    <property type="entry name" value="RVT_2"/>
</dbReference>
<feature type="compositionally biased region" description="Basic and acidic residues" evidence="1">
    <location>
        <begin position="1033"/>
        <end position="1048"/>
    </location>
</feature>
<dbReference type="Pfam" id="PF07727">
    <property type="entry name" value="RVT_2"/>
    <property type="match status" value="2"/>
</dbReference>
<proteinExistence type="predicted"/>
<evidence type="ECO:0000313" key="3">
    <source>
        <dbReference type="EMBL" id="GEU59858.1"/>
    </source>
</evidence>
<accession>A0A6L2LDR4</accession>
<dbReference type="GO" id="GO:0003676">
    <property type="term" value="F:nucleic acid binding"/>
    <property type="evidence" value="ECO:0007669"/>
    <property type="project" value="InterPro"/>
</dbReference>
<dbReference type="GO" id="GO:0008270">
    <property type="term" value="F:zinc ion binding"/>
    <property type="evidence" value="ECO:0007669"/>
    <property type="project" value="InterPro"/>
</dbReference>
<feature type="domain" description="Reverse transcriptase Ty1/copia-type" evidence="2">
    <location>
        <begin position="669"/>
        <end position="765"/>
    </location>
</feature>
<name>A0A6L2LDR4_TANCI</name>
<dbReference type="PANTHER" id="PTHR11439:SF509">
    <property type="entry name" value="RNA-DIRECTED DNA POLYMERASE"/>
    <property type="match status" value="1"/>
</dbReference>
<dbReference type="SUPFAM" id="SSF57756">
    <property type="entry name" value="Retrovirus zinc finger-like domains"/>
    <property type="match status" value="1"/>
</dbReference>
<feature type="region of interest" description="Disordered" evidence="1">
    <location>
        <begin position="1019"/>
        <end position="1059"/>
    </location>
</feature>
<dbReference type="InterPro" id="IPR036875">
    <property type="entry name" value="Znf_CCHC_sf"/>
</dbReference>
<comment type="caution">
    <text evidence="3">The sequence shown here is derived from an EMBL/GenBank/DDBJ whole genome shotgun (WGS) entry which is preliminary data.</text>
</comment>
<reference evidence="3" key="1">
    <citation type="journal article" date="2019" name="Sci. Rep.">
        <title>Draft genome of Tanacetum cinerariifolium, the natural source of mosquito coil.</title>
        <authorList>
            <person name="Yamashiro T."/>
            <person name="Shiraishi A."/>
            <person name="Satake H."/>
            <person name="Nakayama K."/>
        </authorList>
    </citation>
    <scope>NUCLEOTIDE SEQUENCE</scope>
</reference>
<dbReference type="AlphaFoldDB" id="A0A6L2LDR4"/>
<organism evidence="3">
    <name type="scientific">Tanacetum cinerariifolium</name>
    <name type="common">Dalmatian daisy</name>
    <name type="synonym">Chrysanthemum cinerariifolium</name>
    <dbReference type="NCBI Taxonomy" id="118510"/>
    <lineage>
        <taxon>Eukaryota</taxon>
        <taxon>Viridiplantae</taxon>
        <taxon>Streptophyta</taxon>
        <taxon>Embryophyta</taxon>
        <taxon>Tracheophyta</taxon>
        <taxon>Spermatophyta</taxon>
        <taxon>Magnoliopsida</taxon>
        <taxon>eudicotyledons</taxon>
        <taxon>Gunneridae</taxon>
        <taxon>Pentapetalae</taxon>
        <taxon>asterids</taxon>
        <taxon>campanulids</taxon>
        <taxon>Asterales</taxon>
        <taxon>Asteraceae</taxon>
        <taxon>Asteroideae</taxon>
        <taxon>Anthemideae</taxon>
        <taxon>Anthemidinae</taxon>
        <taxon>Tanacetum</taxon>
    </lineage>
</organism>
<dbReference type="PANTHER" id="PTHR11439">
    <property type="entry name" value="GAG-POL-RELATED RETROTRANSPOSON"/>
    <property type="match status" value="1"/>
</dbReference>
<feature type="domain" description="Reverse transcriptase Ty1/copia-type" evidence="2">
    <location>
        <begin position="621"/>
        <end position="666"/>
    </location>
</feature>
<evidence type="ECO:0000256" key="1">
    <source>
        <dbReference type="SAM" id="MobiDB-lite"/>
    </source>
</evidence>
<dbReference type="EMBL" id="BKCJ010004244">
    <property type="protein sequence ID" value="GEU59858.1"/>
    <property type="molecule type" value="Genomic_DNA"/>
</dbReference>